<protein>
    <submittedName>
        <fullName evidence="3">Uncharacterized protein</fullName>
    </submittedName>
</protein>
<evidence type="ECO:0000313" key="3">
    <source>
        <dbReference type="EMBL" id="MCD1654076.1"/>
    </source>
</evidence>
<evidence type="ECO:0000256" key="1">
    <source>
        <dbReference type="SAM" id="MobiDB-lite"/>
    </source>
</evidence>
<feature type="transmembrane region" description="Helical" evidence="2">
    <location>
        <begin position="123"/>
        <end position="141"/>
    </location>
</feature>
<keyword evidence="4" id="KW-1185">Reference proteome</keyword>
<feature type="region of interest" description="Disordered" evidence="1">
    <location>
        <begin position="280"/>
        <end position="308"/>
    </location>
</feature>
<feature type="transmembrane region" description="Helical" evidence="2">
    <location>
        <begin position="12"/>
        <end position="30"/>
    </location>
</feature>
<gene>
    <name evidence="3" type="ORF">K7J14_05100</name>
</gene>
<dbReference type="EMBL" id="JAINWA010000001">
    <property type="protein sequence ID" value="MCD1654076.1"/>
    <property type="molecule type" value="Genomic_DNA"/>
</dbReference>
<accession>A0AAE3EGH4</accession>
<keyword evidence="2" id="KW-0472">Membrane</keyword>
<evidence type="ECO:0000256" key="2">
    <source>
        <dbReference type="SAM" id="Phobius"/>
    </source>
</evidence>
<keyword evidence="2" id="KW-1133">Transmembrane helix</keyword>
<sequence length="308" mass="34234">MYVSTTKVNHLGFAAIFLCIGIGLLFLKAVQKEQTGPGHWAIAFLLNTLGFVFWSGVLPLRPIAYYLVGEVCHFSGFLVLLCGVYLFTGHQRSIKLFFALSVIIFAWISGVALFFFNPSAATAAVRTLRSALFFAGGFLVLVRSPKKEIRGRLLTGICFLLWGAYNLVYGFIRIEILTDLFFGILTGFQVLSAFGLMVMLTDRMRIRNEEKETRIYQLERLLPICAYCKKIRDKENQWQPVETYFEDRTQSQFSHGICPDCMEKNFPDYVRKQRLKAAAAGNAPAGPTAGNAPAAGGSLAGSAPENPK</sequence>
<name>A0AAE3EGH4_9SPIR</name>
<feature type="transmembrane region" description="Helical" evidence="2">
    <location>
        <begin position="153"/>
        <end position="174"/>
    </location>
</feature>
<keyword evidence="2" id="KW-0812">Transmembrane</keyword>
<dbReference type="AlphaFoldDB" id="A0AAE3EGH4"/>
<reference evidence="3" key="1">
    <citation type="submission" date="2021-08" db="EMBL/GenBank/DDBJ databases">
        <title>Comparative analyses of Brucepasteria parasyntrophica and Teretinema zuelzerae.</title>
        <authorList>
            <person name="Song Y."/>
            <person name="Brune A."/>
        </authorList>
    </citation>
    <scope>NUCLEOTIDE SEQUENCE</scope>
    <source>
        <strain evidence="3">DSM 1903</strain>
    </source>
</reference>
<dbReference type="Proteomes" id="UP001198163">
    <property type="component" value="Unassembled WGS sequence"/>
</dbReference>
<feature type="transmembrane region" description="Helical" evidence="2">
    <location>
        <begin position="96"/>
        <end position="117"/>
    </location>
</feature>
<feature type="transmembrane region" description="Helical" evidence="2">
    <location>
        <begin position="63"/>
        <end position="87"/>
    </location>
</feature>
<comment type="caution">
    <text evidence="3">The sequence shown here is derived from an EMBL/GenBank/DDBJ whole genome shotgun (WGS) entry which is preliminary data.</text>
</comment>
<evidence type="ECO:0000313" key="4">
    <source>
        <dbReference type="Proteomes" id="UP001198163"/>
    </source>
</evidence>
<feature type="transmembrane region" description="Helical" evidence="2">
    <location>
        <begin position="180"/>
        <end position="201"/>
    </location>
</feature>
<proteinExistence type="predicted"/>
<organism evidence="3 4">
    <name type="scientific">Teretinema zuelzerae</name>
    <dbReference type="NCBI Taxonomy" id="156"/>
    <lineage>
        <taxon>Bacteria</taxon>
        <taxon>Pseudomonadati</taxon>
        <taxon>Spirochaetota</taxon>
        <taxon>Spirochaetia</taxon>
        <taxon>Spirochaetales</taxon>
        <taxon>Treponemataceae</taxon>
        <taxon>Teretinema</taxon>
    </lineage>
</organism>
<feature type="transmembrane region" description="Helical" evidence="2">
    <location>
        <begin position="37"/>
        <end position="57"/>
    </location>
</feature>
<dbReference type="RefSeq" id="WP_230753929.1">
    <property type="nucleotide sequence ID" value="NZ_JAINWA010000001.1"/>
</dbReference>